<dbReference type="STRING" id="29920.A0A329REJ6"/>
<protein>
    <submittedName>
        <fullName evidence="2">Uncharacterized protein</fullName>
    </submittedName>
</protein>
<keyword evidence="3" id="KW-1185">Reference proteome</keyword>
<dbReference type="Proteomes" id="UP000251314">
    <property type="component" value="Unassembled WGS sequence"/>
</dbReference>
<feature type="region of interest" description="Disordered" evidence="1">
    <location>
        <begin position="70"/>
        <end position="89"/>
    </location>
</feature>
<gene>
    <name evidence="2" type="ORF">PC110_g20437</name>
</gene>
<reference evidence="2 3" key="1">
    <citation type="submission" date="2018-01" db="EMBL/GenBank/DDBJ databases">
        <title>Draft genome of the strawberry crown rot pathogen Phytophthora cactorum.</title>
        <authorList>
            <person name="Armitage A.D."/>
            <person name="Lysoe E."/>
            <person name="Nellist C.F."/>
            <person name="Harrison R.J."/>
            <person name="Brurberg M.B."/>
        </authorList>
    </citation>
    <scope>NUCLEOTIDE SEQUENCE [LARGE SCALE GENOMIC DNA]</scope>
    <source>
        <strain evidence="2 3">10300</strain>
    </source>
</reference>
<dbReference type="VEuPathDB" id="FungiDB:PC110_g20437"/>
<organism evidence="2 3">
    <name type="scientific">Phytophthora cactorum</name>
    <dbReference type="NCBI Taxonomy" id="29920"/>
    <lineage>
        <taxon>Eukaryota</taxon>
        <taxon>Sar</taxon>
        <taxon>Stramenopiles</taxon>
        <taxon>Oomycota</taxon>
        <taxon>Peronosporomycetes</taxon>
        <taxon>Peronosporales</taxon>
        <taxon>Peronosporaceae</taxon>
        <taxon>Phytophthora</taxon>
    </lineage>
</organism>
<name>A0A329REJ6_9STRA</name>
<feature type="region of interest" description="Disordered" evidence="1">
    <location>
        <begin position="1"/>
        <end position="39"/>
    </location>
</feature>
<evidence type="ECO:0000313" key="3">
    <source>
        <dbReference type="Proteomes" id="UP000251314"/>
    </source>
</evidence>
<proteinExistence type="predicted"/>
<accession>A0A329REJ6</accession>
<dbReference type="OrthoDB" id="10405897at2759"/>
<dbReference type="EMBL" id="MJFZ01001129">
    <property type="protein sequence ID" value="RAW23125.1"/>
    <property type="molecule type" value="Genomic_DNA"/>
</dbReference>
<evidence type="ECO:0000313" key="2">
    <source>
        <dbReference type="EMBL" id="RAW23125.1"/>
    </source>
</evidence>
<feature type="compositionally biased region" description="Acidic residues" evidence="1">
    <location>
        <begin position="24"/>
        <end position="37"/>
    </location>
</feature>
<dbReference type="AlphaFoldDB" id="A0A329REJ6"/>
<evidence type="ECO:0000256" key="1">
    <source>
        <dbReference type="SAM" id="MobiDB-lite"/>
    </source>
</evidence>
<sequence length="225" mass="25037">MAVVNKKLSEAVAAGEGAKHNIEVEETEGQSDDDSDDTMTAGFWKTHIFKKRKRGNMDRDLRVKAVARAPNQPGCDTADELSDYSPSPPPVLKRGDQCVCSSARQILPALVLRVASARLAHNHALSKHTFNQYPHNRTALEPEMVTTVNELRNAGAKQERILKNIFDNSKCNPSNKDVYNLVRKQKKQKDTATTGAKRLKQWMIEVSEEPGNVGRNFVDSVKNTV</sequence>
<comment type="caution">
    <text evidence="2">The sequence shown here is derived from an EMBL/GenBank/DDBJ whole genome shotgun (WGS) entry which is preliminary data.</text>
</comment>